<accession>A0ABT4D3C4</accession>
<name>A0ABT4D3C4_9CLOT</name>
<dbReference type="Proteomes" id="UP001078443">
    <property type="component" value="Unassembled WGS sequence"/>
</dbReference>
<keyword evidence="2" id="KW-1185">Reference proteome</keyword>
<proteinExistence type="predicted"/>
<organism evidence="1 2">
    <name type="scientific">Clostridium aestuarii</name>
    <dbReference type="NCBI Taxonomy" id="338193"/>
    <lineage>
        <taxon>Bacteria</taxon>
        <taxon>Bacillati</taxon>
        <taxon>Bacillota</taxon>
        <taxon>Clostridia</taxon>
        <taxon>Eubacteriales</taxon>
        <taxon>Clostridiaceae</taxon>
        <taxon>Clostridium</taxon>
    </lineage>
</organism>
<comment type="caution">
    <text evidence="1">The sequence shown here is derived from an EMBL/GenBank/DDBJ whole genome shotgun (WGS) entry which is preliminary data.</text>
</comment>
<reference evidence="1" key="1">
    <citation type="submission" date="2022-12" db="EMBL/GenBank/DDBJ databases">
        <authorList>
            <person name="Wang J."/>
        </authorList>
    </citation>
    <scope>NUCLEOTIDE SEQUENCE</scope>
    <source>
        <strain evidence="1">HY-45-18</strain>
    </source>
</reference>
<evidence type="ECO:0000313" key="2">
    <source>
        <dbReference type="Proteomes" id="UP001078443"/>
    </source>
</evidence>
<protein>
    <submittedName>
        <fullName evidence="1">Uncharacterized protein</fullName>
    </submittedName>
</protein>
<dbReference type="EMBL" id="JAPQER010000010">
    <property type="protein sequence ID" value="MCY6485739.1"/>
    <property type="molecule type" value="Genomic_DNA"/>
</dbReference>
<dbReference type="RefSeq" id="WP_268042340.1">
    <property type="nucleotide sequence ID" value="NZ_JAPQER010000010.1"/>
</dbReference>
<sequence length="136" mass="15737">MNLANKISLIYETVHPMSEFVLGMPSAEIPHFFAKSGLKNVRVYGLGRAFSLSNAAMSKEQKHEYIIGMYEAEVCKFKNYWQIAEFRKYLTKQEGDKYLRLLNEDKIFLLKNIGENIFWDWHGGANLLVIGDVVKK</sequence>
<evidence type="ECO:0000313" key="1">
    <source>
        <dbReference type="EMBL" id="MCY6485739.1"/>
    </source>
</evidence>
<gene>
    <name evidence="1" type="ORF">OW763_15550</name>
</gene>